<keyword evidence="1" id="KW-0472">Membrane</keyword>
<reference evidence="2 3" key="1">
    <citation type="submission" date="2021-06" db="EMBL/GenBank/DDBJ databases">
        <title>Caerostris extrusa draft genome.</title>
        <authorList>
            <person name="Kono N."/>
            <person name="Arakawa K."/>
        </authorList>
    </citation>
    <scope>NUCLEOTIDE SEQUENCE [LARGE SCALE GENOMIC DNA]</scope>
</reference>
<dbReference type="AlphaFoldDB" id="A0AAV4MTG5"/>
<keyword evidence="1" id="KW-1133">Transmembrane helix</keyword>
<dbReference type="Proteomes" id="UP001054945">
    <property type="component" value="Unassembled WGS sequence"/>
</dbReference>
<evidence type="ECO:0000313" key="2">
    <source>
        <dbReference type="EMBL" id="GIX75093.1"/>
    </source>
</evidence>
<evidence type="ECO:0000313" key="3">
    <source>
        <dbReference type="Proteomes" id="UP001054945"/>
    </source>
</evidence>
<dbReference type="EMBL" id="BPLR01020133">
    <property type="protein sequence ID" value="GIX75093.1"/>
    <property type="molecule type" value="Genomic_DNA"/>
</dbReference>
<keyword evidence="3" id="KW-1185">Reference proteome</keyword>
<evidence type="ECO:0000256" key="1">
    <source>
        <dbReference type="SAM" id="Phobius"/>
    </source>
</evidence>
<accession>A0AAV4MTG5</accession>
<comment type="caution">
    <text evidence="2">The sequence shown here is derived from an EMBL/GenBank/DDBJ whole genome shotgun (WGS) entry which is preliminary data.</text>
</comment>
<feature type="transmembrane region" description="Helical" evidence="1">
    <location>
        <begin position="20"/>
        <end position="38"/>
    </location>
</feature>
<keyword evidence="1" id="KW-0812">Transmembrane</keyword>
<organism evidence="2 3">
    <name type="scientific">Caerostris extrusa</name>
    <name type="common">Bark spider</name>
    <name type="synonym">Caerostris bankana</name>
    <dbReference type="NCBI Taxonomy" id="172846"/>
    <lineage>
        <taxon>Eukaryota</taxon>
        <taxon>Metazoa</taxon>
        <taxon>Ecdysozoa</taxon>
        <taxon>Arthropoda</taxon>
        <taxon>Chelicerata</taxon>
        <taxon>Arachnida</taxon>
        <taxon>Araneae</taxon>
        <taxon>Araneomorphae</taxon>
        <taxon>Entelegynae</taxon>
        <taxon>Araneoidea</taxon>
        <taxon>Araneidae</taxon>
        <taxon>Caerostris</taxon>
    </lineage>
</organism>
<gene>
    <name evidence="2" type="ORF">CEXT_624531</name>
</gene>
<proteinExistence type="predicted"/>
<protein>
    <submittedName>
        <fullName evidence="2">Uncharacterized protein</fullName>
    </submittedName>
</protein>
<sequence length="79" mass="9214">MSCPEEILEDDYNINPVARYGKLFPAIISIILASIYFGTSEDPTFEKECLFKILENPFAFLPERFYSTKPLDWNKFLPD</sequence>
<name>A0AAV4MTG5_CAEEX</name>